<dbReference type="GO" id="GO:0009401">
    <property type="term" value="P:phosphoenolpyruvate-dependent sugar phosphotransferase system"/>
    <property type="evidence" value="ECO:0007669"/>
    <property type="project" value="UniProtKB-KW"/>
</dbReference>
<evidence type="ECO:0000313" key="10">
    <source>
        <dbReference type="Proteomes" id="UP000028500"/>
    </source>
</evidence>
<evidence type="ECO:0000256" key="1">
    <source>
        <dbReference type="ARBA" id="ARBA00022448"/>
    </source>
</evidence>
<keyword evidence="10" id="KW-1185">Reference proteome</keyword>
<evidence type="ECO:0000259" key="8">
    <source>
        <dbReference type="PROSITE" id="PS51100"/>
    </source>
</evidence>
<dbReference type="SUPFAM" id="SSF52794">
    <property type="entry name" value="PTS system IIB component-like"/>
    <property type="match status" value="1"/>
</dbReference>
<keyword evidence="2" id="KW-0597">Phosphoprotein</keyword>
<dbReference type="GO" id="GO:0016301">
    <property type="term" value="F:kinase activity"/>
    <property type="evidence" value="ECO:0007669"/>
    <property type="project" value="UniProtKB-KW"/>
</dbReference>
<evidence type="ECO:0000256" key="7">
    <source>
        <dbReference type="PROSITE-ProRule" id="PRU00423"/>
    </source>
</evidence>
<proteinExistence type="predicted"/>
<dbReference type="Gene3D" id="3.40.50.2300">
    <property type="match status" value="1"/>
</dbReference>
<evidence type="ECO:0000256" key="4">
    <source>
        <dbReference type="ARBA" id="ARBA00022679"/>
    </source>
</evidence>
<dbReference type="PANTHER" id="PTHR34581">
    <property type="entry name" value="PTS SYSTEM N,N'-DIACETYLCHITOBIOSE-SPECIFIC EIIB COMPONENT"/>
    <property type="match status" value="1"/>
</dbReference>
<dbReference type="EC" id="2.7.1.69" evidence="9"/>
<accession>A0A077PHW5</accession>
<dbReference type="Pfam" id="PF02302">
    <property type="entry name" value="PTS_IIB"/>
    <property type="match status" value="1"/>
</dbReference>
<dbReference type="Proteomes" id="UP000028500">
    <property type="component" value="Unassembled WGS sequence"/>
</dbReference>
<dbReference type="CDD" id="cd05564">
    <property type="entry name" value="PTS_IIB_chitobiose_lichenan"/>
    <property type="match status" value="1"/>
</dbReference>
<feature type="modified residue" description="Phosphocysteine; by EIIA" evidence="7">
    <location>
        <position position="17"/>
    </location>
</feature>
<dbReference type="EMBL" id="CBSY010000174">
    <property type="protein sequence ID" value="CDH20237.1"/>
    <property type="molecule type" value="Genomic_DNA"/>
</dbReference>
<reference evidence="9" key="1">
    <citation type="submission" date="2013-07" db="EMBL/GenBank/DDBJ databases">
        <title>Sub-species coevolution in mutualistic symbiosis.</title>
        <authorList>
            <person name="Murfin K."/>
            <person name="Klassen J."/>
            <person name="Lee M."/>
            <person name="Forst S."/>
            <person name="Stock P."/>
            <person name="Goodrich-Blair H."/>
        </authorList>
    </citation>
    <scope>NUCLEOTIDE SEQUENCE [LARGE SCALE GENOMIC DNA]</scope>
    <source>
        <strain evidence="9">Kraussei Quebec</strain>
    </source>
</reference>
<protein>
    <submittedName>
        <fullName evidence="9">PTS family enzyme IIB, cellobiose/arbutin/salicin sugar-specific</fullName>
        <ecNumber evidence="9">2.7.1.69</ecNumber>
    </submittedName>
</protein>
<dbReference type="InterPro" id="IPR051819">
    <property type="entry name" value="PTS_sugar-specific_EIIB"/>
</dbReference>
<comment type="caution">
    <text evidence="9">The sequence shown here is derived from an EMBL/GenBank/DDBJ whole genome shotgun (WGS) entry which is preliminary data.</text>
</comment>
<keyword evidence="3" id="KW-0762">Sugar transport</keyword>
<sequence>MDNSKENKIMKTILLCCAAGMSTSMLVQRMQAKAERRGLEVAIKAVPALELEMYINEADVILLGPQIKYELPRFTALAEPLGKPISLIEMMDYGALRGDKVLDHALSLLE</sequence>
<keyword evidence="1" id="KW-0813">Transport</keyword>
<evidence type="ECO:0000256" key="6">
    <source>
        <dbReference type="ARBA" id="ARBA00022777"/>
    </source>
</evidence>
<evidence type="ECO:0000256" key="5">
    <source>
        <dbReference type="ARBA" id="ARBA00022683"/>
    </source>
</evidence>
<keyword evidence="6" id="KW-0418">Kinase</keyword>
<evidence type="ECO:0000256" key="2">
    <source>
        <dbReference type="ARBA" id="ARBA00022553"/>
    </source>
</evidence>
<dbReference type="HOGENOM" id="CLU_147323_2_1_6"/>
<feature type="domain" description="PTS EIIB type-3" evidence="8">
    <location>
        <begin position="10"/>
        <end position="110"/>
    </location>
</feature>
<keyword evidence="5" id="KW-0598">Phosphotransferase system</keyword>
<keyword evidence="4 9" id="KW-0808">Transferase</keyword>
<gene>
    <name evidence="9" type="primary">chbB</name>
    <name evidence="9" type="ORF">XBKQ1_2550002</name>
</gene>
<dbReference type="InterPro" id="IPR003501">
    <property type="entry name" value="PTS_EIIB_2/3"/>
</dbReference>
<evidence type="ECO:0000313" key="9">
    <source>
        <dbReference type="EMBL" id="CDH20237.1"/>
    </source>
</evidence>
<dbReference type="PANTHER" id="PTHR34581:SF2">
    <property type="entry name" value="PTS SYSTEM N,N'-DIACETYLCHITOBIOSE-SPECIFIC EIIB COMPONENT"/>
    <property type="match status" value="1"/>
</dbReference>
<dbReference type="InterPro" id="IPR013012">
    <property type="entry name" value="PTS_EIIB_3"/>
</dbReference>
<dbReference type="GO" id="GO:0008982">
    <property type="term" value="F:protein-N(PI)-phosphohistidine-sugar phosphotransferase activity"/>
    <property type="evidence" value="ECO:0007669"/>
    <property type="project" value="InterPro"/>
</dbReference>
<name>A0A077PHW5_XENBV</name>
<dbReference type="PROSITE" id="PS51100">
    <property type="entry name" value="PTS_EIIB_TYPE_3"/>
    <property type="match status" value="1"/>
</dbReference>
<dbReference type="AlphaFoldDB" id="A0A077PHW5"/>
<dbReference type="InterPro" id="IPR036095">
    <property type="entry name" value="PTS_EIIB-like_sf"/>
</dbReference>
<organism evidence="9 10">
    <name type="scientific">Xenorhabdus bovienii str. kraussei Quebec</name>
    <dbReference type="NCBI Taxonomy" id="1398203"/>
    <lineage>
        <taxon>Bacteria</taxon>
        <taxon>Pseudomonadati</taxon>
        <taxon>Pseudomonadota</taxon>
        <taxon>Gammaproteobacteria</taxon>
        <taxon>Enterobacterales</taxon>
        <taxon>Morganellaceae</taxon>
        <taxon>Xenorhabdus</taxon>
    </lineage>
</organism>
<evidence type="ECO:0000256" key="3">
    <source>
        <dbReference type="ARBA" id="ARBA00022597"/>
    </source>
</evidence>